<accession>B2A5A1</accession>
<dbReference type="HOGENOM" id="CLU_068199_0_0_9"/>
<dbReference type="Gene3D" id="3.40.50.300">
    <property type="entry name" value="P-loop containing nucleotide triphosphate hydrolases"/>
    <property type="match status" value="1"/>
</dbReference>
<dbReference type="STRING" id="457570.Nther_0338"/>
<evidence type="ECO:0000256" key="1">
    <source>
        <dbReference type="ARBA" id="ARBA00022485"/>
    </source>
</evidence>
<dbReference type="RefSeq" id="WP_012446823.1">
    <property type="nucleotide sequence ID" value="NC_010718.1"/>
</dbReference>
<dbReference type="Proteomes" id="UP000001683">
    <property type="component" value="Chromosome"/>
</dbReference>
<reference evidence="6 7" key="2">
    <citation type="journal article" date="2011" name="J. Bacteriol.">
        <title>Complete genome sequence of the anaerobic, halophilic alkalithermophile Natranaerobius thermophilus JW/NM-WN-LF.</title>
        <authorList>
            <person name="Zhao B."/>
            <person name="Mesbah N.M."/>
            <person name="Dalin E."/>
            <person name="Goodwin L."/>
            <person name="Nolan M."/>
            <person name="Pitluck S."/>
            <person name="Chertkov O."/>
            <person name="Brettin T.S."/>
            <person name="Han J."/>
            <person name="Larimer F.W."/>
            <person name="Land M.L."/>
            <person name="Hauser L."/>
            <person name="Kyrpides N."/>
            <person name="Wiegel J."/>
        </authorList>
    </citation>
    <scope>NUCLEOTIDE SEQUENCE [LARGE SCALE GENOMIC DNA]</scope>
    <source>
        <strain evidence="7">ATCC BAA-1301 / DSM 18059 / JW/NM-WN-LF</strain>
    </source>
</reference>
<keyword evidence="3" id="KW-0408">Iron</keyword>
<dbReference type="GO" id="GO:0006777">
    <property type="term" value="P:Mo-molybdopterin cofactor biosynthetic process"/>
    <property type="evidence" value="ECO:0007669"/>
    <property type="project" value="InterPro"/>
</dbReference>
<dbReference type="InterPro" id="IPR052539">
    <property type="entry name" value="MGD_biosynthesis_adapter"/>
</dbReference>
<keyword evidence="7" id="KW-1185">Reference proteome</keyword>
<proteinExistence type="predicted"/>
<keyword evidence="1" id="KW-0004">4Fe-4S</keyword>
<evidence type="ECO:0000313" key="7">
    <source>
        <dbReference type="Proteomes" id="UP000001683"/>
    </source>
</evidence>
<dbReference type="SUPFAM" id="SSF52540">
    <property type="entry name" value="P-loop containing nucleoside triphosphate hydrolases"/>
    <property type="match status" value="1"/>
</dbReference>
<gene>
    <name evidence="6" type="ordered locus">Nther_0338</name>
</gene>
<dbReference type="PANTHER" id="PTHR40072">
    <property type="entry name" value="MOLYBDOPTERIN-GUANINE DINUCLEOTIDE BIOSYNTHESIS ADAPTER PROTEIN-RELATED"/>
    <property type="match status" value="1"/>
</dbReference>
<reference evidence="6 7" key="1">
    <citation type="submission" date="2008-04" db="EMBL/GenBank/DDBJ databases">
        <title>Complete sequence of chromosome of Natranaerobius thermophilus JW/NM-WN-LF.</title>
        <authorList>
            <consortium name="US DOE Joint Genome Institute"/>
            <person name="Copeland A."/>
            <person name="Lucas S."/>
            <person name="Lapidus A."/>
            <person name="Glavina del Rio T."/>
            <person name="Dalin E."/>
            <person name="Tice H."/>
            <person name="Bruce D."/>
            <person name="Goodwin L."/>
            <person name="Pitluck S."/>
            <person name="Chertkov O."/>
            <person name="Brettin T."/>
            <person name="Detter J.C."/>
            <person name="Han C."/>
            <person name="Kuske C.R."/>
            <person name="Schmutz J."/>
            <person name="Larimer F."/>
            <person name="Land M."/>
            <person name="Hauser L."/>
            <person name="Kyrpides N."/>
            <person name="Lykidis A."/>
            <person name="Mesbah N.M."/>
            <person name="Wiegel J."/>
        </authorList>
    </citation>
    <scope>NUCLEOTIDE SEQUENCE [LARGE SCALE GENOMIC DNA]</scope>
    <source>
        <strain evidence="7">ATCC BAA-1301 / DSM 18059 / JW/NM-WN-LF</strain>
    </source>
</reference>
<dbReference type="Gene3D" id="1.10.15.40">
    <property type="entry name" value="Electron transport complex subunit B, putative Fe-S cluster"/>
    <property type="match status" value="1"/>
</dbReference>
<dbReference type="InterPro" id="IPR004435">
    <property type="entry name" value="MobB_dom"/>
</dbReference>
<dbReference type="eggNOG" id="COG1763">
    <property type="taxonomic scope" value="Bacteria"/>
</dbReference>
<dbReference type="AlphaFoldDB" id="B2A5A1"/>
<dbReference type="GO" id="GO:0051539">
    <property type="term" value="F:4 iron, 4 sulfur cluster binding"/>
    <property type="evidence" value="ECO:0007669"/>
    <property type="project" value="UniProtKB-KW"/>
</dbReference>
<dbReference type="KEGG" id="nth:Nther_0338"/>
<evidence type="ECO:0000256" key="3">
    <source>
        <dbReference type="ARBA" id="ARBA00023004"/>
    </source>
</evidence>
<organism evidence="6 7">
    <name type="scientific">Natranaerobius thermophilus (strain ATCC BAA-1301 / DSM 18059 / JW/NM-WN-LF)</name>
    <dbReference type="NCBI Taxonomy" id="457570"/>
    <lineage>
        <taxon>Bacteria</taxon>
        <taxon>Bacillati</taxon>
        <taxon>Bacillota</taxon>
        <taxon>Clostridia</taxon>
        <taxon>Natranaerobiales</taxon>
        <taxon>Natranaerobiaceae</taxon>
        <taxon>Natranaerobius</taxon>
    </lineage>
</organism>
<dbReference type="PANTHER" id="PTHR40072:SF1">
    <property type="entry name" value="MOLYBDOPTERIN-GUANINE DINUCLEOTIDE BIOSYNTHESIS ADAPTER PROTEIN"/>
    <property type="match status" value="1"/>
</dbReference>
<dbReference type="GO" id="GO:0005525">
    <property type="term" value="F:GTP binding"/>
    <property type="evidence" value="ECO:0007669"/>
    <property type="project" value="InterPro"/>
</dbReference>
<evidence type="ECO:0000256" key="4">
    <source>
        <dbReference type="ARBA" id="ARBA00023014"/>
    </source>
</evidence>
<dbReference type="InterPro" id="IPR027417">
    <property type="entry name" value="P-loop_NTPase"/>
</dbReference>
<keyword evidence="2" id="KW-0479">Metal-binding</keyword>
<dbReference type="Pfam" id="PF03205">
    <property type="entry name" value="MobB"/>
    <property type="match status" value="1"/>
</dbReference>
<sequence>MRVLSVAGITGSGKTTIIENIITELTKRRYSVGSIKEIHYEKFAIDEEGTNTDRHYKAGADLVTARGYFETDILYKKRLSVQDILRQYDHDYVVLEGVEDFFVPKIISAHNIEEIEAKLDETVFAISGRISNEIEEYQGIPVINTITNIDQMVDLIEQKVFPALPNLPEKCCGTCGYSCKELTGEILRGERDRNDCPIGSENSVQLKVDGHEIDMVPFVQDILRNAVEGVVKELDGYKKNARIEITIGDKNGTSR</sequence>
<name>B2A5A1_NATTJ</name>
<dbReference type="OrthoDB" id="9786803at2"/>
<evidence type="ECO:0000256" key="2">
    <source>
        <dbReference type="ARBA" id="ARBA00022723"/>
    </source>
</evidence>
<evidence type="ECO:0000313" key="6">
    <source>
        <dbReference type="EMBL" id="ACB83935.1"/>
    </source>
</evidence>
<dbReference type="InterPro" id="IPR007202">
    <property type="entry name" value="4Fe-4S_dom"/>
</dbReference>
<protein>
    <submittedName>
        <fullName evidence="6">Molybdopterin-guanine dinucleotide biosynthesis protein</fullName>
    </submittedName>
</protein>
<keyword evidence="4" id="KW-0411">Iron-sulfur</keyword>
<dbReference type="FunCoup" id="B2A5A1">
    <property type="interactions" value="23"/>
</dbReference>
<dbReference type="EMBL" id="CP001034">
    <property type="protein sequence ID" value="ACB83935.1"/>
    <property type="molecule type" value="Genomic_DNA"/>
</dbReference>
<dbReference type="PROSITE" id="PS51656">
    <property type="entry name" value="4FE4S"/>
    <property type="match status" value="1"/>
</dbReference>
<feature type="domain" description="4Fe-4S" evidence="5">
    <location>
        <begin position="151"/>
        <end position="213"/>
    </location>
</feature>
<dbReference type="GO" id="GO:0046872">
    <property type="term" value="F:metal ion binding"/>
    <property type="evidence" value="ECO:0007669"/>
    <property type="project" value="UniProtKB-KW"/>
</dbReference>
<dbReference type="InParanoid" id="B2A5A1"/>
<evidence type="ECO:0000259" key="5">
    <source>
        <dbReference type="PROSITE" id="PS51656"/>
    </source>
</evidence>
<dbReference type="Pfam" id="PF04060">
    <property type="entry name" value="FeS"/>
    <property type="match status" value="1"/>
</dbReference>